<accession>A0A847UIB5</accession>
<evidence type="ECO:0000256" key="1">
    <source>
        <dbReference type="SAM" id="MobiDB-lite"/>
    </source>
</evidence>
<feature type="compositionally biased region" description="Acidic residues" evidence="1">
    <location>
        <begin position="1"/>
        <end position="11"/>
    </location>
</feature>
<dbReference type="Gene3D" id="6.10.250.2410">
    <property type="match status" value="1"/>
</dbReference>
<gene>
    <name evidence="2" type="ORF">GOC74_15355</name>
</gene>
<name>A0A847UIB5_9EURY</name>
<dbReference type="PANTHER" id="PTHR33969">
    <property type="entry name" value="SEGREGATION AND CONDENSATION PROTEIN A"/>
    <property type="match status" value="1"/>
</dbReference>
<reference evidence="2" key="1">
    <citation type="submission" date="2019-12" db="EMBL/GenBank/DDBJ databases">
        <title>Whole-genome sequence of Halomicrobium mukohataei pws1.</title>
        <authorList>
            <person name="Verma D.K."/>
            <person name="Gopal K."/>
            <person name="Prasad E.S."/>
        </authorList>
    </citation>
    <scope>NUCLEOTIDE SEQUENCE</scope>
    <source>
        <strain evidence="2">Pws1</strain>
    </source>
</reference>
<dbReference type="EMBL" id="WOYG01000001">
    <property type="protein sequence ID" value="NLV11304.1"/>
    <property type="molecule type" value="Genomic_DNA"/>
</dbReference>
<feature type="region of interest" description="Disordered" evidence="1">
    <location>
        <begin position="1"/>
        <end position="131"/>
    </location>
</feature>
<dbReference type="AlphaFoldDB" id="A0A847UIB5"/>
<dbReference type="Pfam" id="PF02616">
    <property type="entry name" value="SMC_ScpA"/>
    <property type="match status" value="1"/>
</dbReference>
<dbReference type="PANTHER" id="PTHR33969:SF2">
    <property type="entry name" value="SEGREGATION AND CONDENSATION PROTEIN A"/>
    <property type="match status" value="1"/>
</dbReference>
<dbReference type="InterPro" id="IPR003768">
    <property type="entry name" value="ScpA"/>
</dbReference>
<dbReference type="Proteomes" id="UP000608662">
    <property type="component" value="Unassembled WGS sequence"/>
</dbReference>
<dbReference type="Gene3D" id="1.10.10.580">
    <property type="entry name" value="Structural maintenance of chromosome 1. Chain E"/>
    <property type="match status" value="1"/>
</dbReference>
<feature type="compositionally biased region" description="Basic and acidic residues" evidence="1">
    <location>
        <begin position="12"/>
        <end position="40"/>
    </location>
</feature>
<dbReference type="InterPro" id="IPR023093">
    <property type="entry name" value="ScpA-like_C"/>
</dbReference>
<feature type="compositionally biased region" description="Acidic residues" evidence="1">
    <location>
        <begin position="106"/>
        <end position="131"/>
    </location>
</feature>
<organism evidence="2 3">
    <name type="scientific">Halomicrobium mukohataei</name>
    <dbReference type="NCBI Taxonomy" id="57705"/>
    <lineage>
        <taxon>Archaea</taxon>
        <taxon>Methanobacteriati</taxon>
        <taxon>Methanobacteriota</taxon>
        <taxon>Stenosarchaea group</taxon>
        <taxon>Halobacteria</taxon>
        <taxon>Halobacteriales</taxon>
        <taxon>Haloarculaceae</taxon>
        <taxon>Halomicrobium</taxon>
    </lineage>
</organism>
<comment type="caution">
    <text evidence="2">The sequence shown here is derived from an EMBL/GenBank/DDBJ whole genome shotgun (WGS) entry which is preliminary data.</text>
</comment>
<dbReference type="OrthoDB" id="53244at2157"/>
<protein>
    <submittedName>
        <fullName evidence="2">Segregation/condensation protein A</fullName>
    </submittedName>
</protein>
<proteinExistence type="predicted"/>
<sequence>MTSESPEDQRDEGDSKKASGERSDPRASEGRDERSEERPSNTRTGSEATREQRGSSEDQQDEGGSKKATREQSDDGDDIPLNIAGHDDRTPPSEADADDPFGAAGDDPDGESETVEAGEGDDEDDEEEVEPVEVLVQLADAGEIDPWDIDVVRVTDKFLEVIDEADLRTSGRALFYASVLIRMKSDAMLNDEDEEAPPAEPWEAAMAGDDPIDEPDPFASLEQEMDRRLERRRARGMPQTLDELVRDLREAERDSWWKESRSYDTSDSPSGFRRGTQELDYRGAEDVRMDDEPTADEVTANTHGEDIDAIVNEVYEAVREQYDAGREEVLFREVHQIGGSRVETFLGLLFLSHRGQVRLQQDELFGDLWIQDPNAVTGSEEALAD</sequence>
<evidence type="ECO:0000313" key="2">
    <source>
        <dbReference type="EMBL" id="NLV11304.1"/>
    </source>
</evidence>
<dbReference type="RefSeq" id="WP_170095004.1">
    <property type="nucleotide sequence ID" value="NZ_WOYG01000001.1"/>
</dbReference>
<evidence type="ECO:0000313" key="3">
    <source>
        <dbReference type="Proteomes" id="UP000608662"/>
    </source>
</evidence>
<feature type="compositionally biased region" description="Basic and acidic residues" evidence="1">
    <location>
        <begin position="63"/>
        <end position="73"/>
    </location>
</feature>